<gene>
    <name evidence="2" type="ORF">Acr_03g0017450</name>
</gene>
<comment type="caution">
    <text evidence="2">The sequence shown here is derived from an EMBL/GenBank/DDBJ whole genome shotgun (WGS) entry which is preliminary data.</text>
</comment>
<sequence length="259" mass="29499">MRKILIISQGFYYFNPISIGFYPSLSLKVVRLLLRRIEAGECVRVEDWGRIGEFCGCGGREAERPRKGKVVKSEPEGSLCVVESIEELNNVGPIEAKQGRQVSTRRTRSLKDKEDSSGCGNGCQEIENPAQIVVKMTRGGMRRKKNLGAEPMECVVNEVLAEKEDVKESNLEREDYKMIEENLMNGEMEAVQAEEREDKDVEERGQTGDENLAASLLNKESGVELRLEMGLTWRRCPSGSGSIIWRYICQNRYMRRLRR</sequence>
<protein>
    <submittedName>
        <fullName evidence="2">Uncharacterized protein</fullName>
    </submittedName>
</protein>
<dbReference type="OrthoDB" id="687730at2759"/>
<dbReference type="AlphaFoldDB" id="A0A7J0EER3"/>
<dbReference type="EMBL" id="BJWL01000003">
    <property type="protein sequence ID" value="GFY84971.1"/>
    <property type="molecule type" value="Genomic_DNA"/>
</dbReference>
<proteinExistence type="predicted"/>
<feature type="compositionally biased region" description="Basic and acidic residues" evidence="1">
    <location>
        <begin position="193"/>
        <end position="207"/>
    </location>
</feature>
<evidence type="ECO:0000313" key="3">
    <source>
        <dbReference type="Proteomes" id="UP000585474"/>
    </source>
</evidence>
<evidence type="ECO:0000256" key="1">
    <source>
        <dbReference type="SAM" id="MobiDB-lite"/>
    </source>
</evidence>
<organism evidence="2 3">
    <name type="scientific">Actinidia rufa</name>
    <dbReference type="NCBI Taxonomy" id="165716"/>
    <lineage>
        <taxon>Eukaryota</taxon>
        <taxon>Viridiplantae</taxon>
        <taxon>Streptophyta</taxon>
        <taxon>Embryophyta</taxon>
        <taxon>Tracheophyta</taxon>
        <taxon>Spermatophyta</taxon>
        <taxon>Magnoliopsida</taxon>
        <taxon>eudicotyledons</taxon>
        <taxon>Gunneridae</taxon>
        <taxon>Pentapetalae</taxon>
        <taxon>asterids</taxon>
        <taxon>Ericales</taxon>
        <taxon>Actinidiaceae</taxon>
        <taxon>Actinidia</taxon>
    </lineage>
</organism>
<name>A0A7J0EER3_9ERIC</name>
<reference evidence="2 3" key="1">
    <citation type="submission" date="2019-07" db="EMBL/GenBank/DDBJ databases">
        <title>De Novo Assembly of kiwifruit Actinidia rufa.</title>
        <authorList>
            <person name="Sugita-Konishi S."/>
            <person name="Sato K."/>
            <person name="Mori E."/>
            <person name="Abe Y."/>
            <person name="Kisaki G."/>
            <person name="Hamano K."/>
            <person name="Suezawa K."/>
            <person name="Otani M."/>
            <person name="Fukuda T."/>
            <person name="Manabe T."/>
            <person name="Gomi K."/>
            <person name="Tabuchi M."/>
            <person name="Akimitsu K."/>
            <person name="Kataoka I."/>
        </authorList>
    </citation>
    <scope>NUCLEOTIDE SEQUENCE [LARGE SCALE GENOMIC DNA]</scope>
    <source>
        <strain evidence="3">cv. Fuchu</strain>
    </source>
</reference>
<accession>A0A7J0EER3</accession>
<feature type="region of interest" description="Disordered" evidence="1">
    <location>
        <begin position="192"/>
        <end position="211"/>
    </location>
</feature>
<dbReference type="Proteomes" id="UP000585474">
    <property type="component" value="Unassembled WGS sequence"/>
</dbReference>
<evidence type="ECO:0000313" key="2">
    <source>
        <dbReference type="EMBL" id="GFY84971.1"/>
    </source>
</evidence>
<keyword evidence="3" id="KW-1185">Reference proteome</keyword>
<feature type="region of interest" description="Disordered" evidence="1">
    <location>
        <begin position="98"/>
        <end position="122"/>
    </location>
</feature>